<dbReference type="EMBL" id="KL197776">
    <property type="protein sequence ID" value="KDQ49701.1"/>
    <property type="molecule type" value="Genomic_DNA"/>
</dbReference>
<dbReference type="InParanoid" id="A0A067PGU6"/>
<proteinExistence type="predicted"/>
<organism evidence="1 2">
    <name type="scientific">Jaapia argillacea MUCL 33604</name>
    <dbReference type="NCBI Taxonomy" id="933084"/>
    <lineage>
        <taxon>Eukaryota</taxon>
        <taxon>Fungi</taxon>
        <taxon>Dikarya</taxon>
        <taxon>Basidiomycota</taxon>
        <taxon>Agaricomycotina</taxon>
        <taxon>Agaricomycetes</taxon>
        <taxon>Agaricomycetidae</taxon>
        <taxon>Jaapiales</taxon>
        <taxon>Jaapiaceae</taxon>
        <taxon>Jaapia</taxon>
    </lineage>
</organism>
<gene>
    <name evidence="1" type="ORF">JAAARDRAFT_616607</name>
</gene>
<sequence>MSYPNRSLASTTGFCSFLNRVPLETVDSIIDLIDDPSDTLSLSLACKSFAKGFIPSILDCREIRAPFDVSQIWKHLADNPTLAGRSDDLSHGTLYSKLCATAD</sequence>
<dbReference type="Proteomes" id="UP000027265">
    <property type="component" value="Unassembled WGS sequence"/>
</dbReference>
<evidence type="ECO:0000313" key="2">
    <source>
        <dbReference type="Proteomes" id="UP000027265"/>
    </source>
</evidence>
<evidence type="ECO:0000313" key="1">
    <source>
        <dbReference type="EMBL" id="KDQ49701.1"/>
    </source>
</evidence>
<accession>A0A067PGU6</accession>
<dbReference type="AlphaFoldDB" id="A0A067PGU6"/>
<keyword evidence="2" id="KW-1185">Reference proteome</keyword>
<protein>
    <recommendedName>
        <fullName evidence="3">F-box domain-containing protein</fullName>
    </recommendedName>
</protein>
<evidence type="ECO:0008006" key="3">
    <source>
        <dbReference type="Google" id="ProtNLM"/>
    </source>
</evidence>
<name>A0A067PGU6_9AGAM</name>
<reference evidence="2" key="1">
    <citation type="journal article" date="2014" name="Proc. Natl. Acad. Sci. U.S.A.">
        <title>Extensive sampling of basidiomycete genomes demonstrates inadequacy of the white-rot/brown-rot paradigm for wood decay fungi.</title>
        <authorList>
            <person name="Riley R."/>
            <person name="Salamov A.A."/>
            <person name="Brown D.W."/>
            <person name="Nagy L.G."/>
            <person name="Floudas D."/>
            <person name="Held B.W."/>
            <person name="Levasseur A."/>
            <person name="Lombard V."/>
            <person name="Morin E."/>
            <person name="Otillar R."/>
            <person name="Lindquist E.A."/>
            <person name="Sun H."/>
            <person name="LaButti K.M."/>
            <person name="Schmutz J."/>
            <person name="Jabbour D."/>
            <person name="Luo H."/>
            <person name="Baker S.E."/>
            <person name="Pisabarro A.G."/>
            <person name="Walton J.D."/>
            <person name="Blanchette R.A."/>
            <person name="Henrissat B."/>
            <person name="Martin F."/>
            <person name="Cullen D."/>
            <person name="Hibbett D.S."/>
            <person name="Grigoriev I.V."/>
        </authorList>
    </citation>
    <scope>NUCLEOTIDE SEQUENCE [LARGE SCALE GENOMIC DNA]</scope>
    <source>
        <strain evidence="2">MUCL 33604</strain>
    </source>
</reference>
<dbReference type="HOGENOM" id="CLU_2264156_0_0_1"/>